<evidence type="ECO:0000256" key="6">
    <source>
        <dbReference type="ARBA" id="ARBA00022801"/>
    </source>
</evidence>
<dbReference type="SUPFAM" id="SSF51306">
    <property type="entry name" value="LexA/Signal peptidase"/>
    <property type="match status" value="1"/>
</dbReference>
<dbReference type="PRINTS" id="PR00727">
    <property type="entry name" value="LEADERPTASE"/>
</dbReference>
<dbReference type="InterPro" id="IPR036286">
    <property type="entry name" value="LexA/Signal_pep-like_sf"/>
</dbReference>
<evidence type="ECO:0000256" key="7">
    <source>
        <dbReference type="PIRSR" id="PIRSR600223-1"/>
    </source>
</evidence>
<keyword evidence="5 8" id="KW-0645">Protease</keyword>
<name>A0A841ZPK9_9LIST</name>
<dbReference type="PROSITE" id="PS00760">
    <property type="entry name" value="SPASE_I_2"/>
    <property type="match status" value="1"/>
</dbReference>
<accession>A0A841ZPK9</accession>
<feature type="active site" evidence="7">
    <location>
        <position position="84"/>
    </location>
</feature>
<protein>
    <recommendedName>
        <fullName evidence="4 8">Signal peptidase I</fullName>
        <ecNumber evidence="4 8">3.4.21.89</ecNumber>
    </recommendedName>
</protein>
<dbReference type="EMBL" id="JAARRM010000002">
    <property type="protein sequence ID" value="MBC1521264.1"/>
    <property type="molecule type" value="Genomic_DNA"/>
</dbReference>
<evidence type="ECO:0000313" key="11">
    <source>
        <dbReference type="EMBL" id="MBC1521264.1"/>
    </source>
</evidence>
<evidence type="ECO:0000256" key="9">
    <source>
        <dbReference type="RuleBase" id="RU362042"/>
    </source>
</evidence>
<evidence type="ECO:0000256" key="1">
    <source>
        <dbReference type="ARBA" id="ARBA00000677"/>
    </source>
</evidence>
<dbReference type="PANTHER" id="PTHR43390">
    <property type="entry name" value="SIGNAL PEPTIDASE I"/>
    <property type="match status" value="1"/>
</dbReference>
<evidence type="ECO:0000259" key="10">
    <source>
        <dbReference type="Pfam" id="PF10502"/>
    </source>
</evidence>
<proteinExistence type="inferred from homology"/>
<comment type="catalytic activity">
    <reaction evidence="1 8">
        <text>Cleavage of hydrophobic, N-terminal signal or leader sequences from secreted and periplasmic proteins.</text>
        <dbReference type="EC" id="3.4.21.89"/>
    </reaction>
</comment>
<keyword evidence="8" id="KW-0472">Membrane</keyword>
<dbReference type="PROSITE" id="PS00761">
    <property type="entry name" value="SPASE_I_3"/>
    <property type="match status" value="1"/>
</dbReference>
<dbReference type="RefSeq" id="WP_185373082.1">
    <property type="nucleotide sequence ID" value="NZ_JAARRM010000002.1"/>
</dbReference>
<dbReference type="InterPro" id="IPR000223">
    <property type="entry name" value="Pept_S26A_signal_pept_1"/>
</dbReference>
<keyword evidence="8" id="KW-0812">Transmembrane</keyword>
<dbReference type="CDD" id="cd06530">
    <property type="entry name" value="S26_SPase_I"/>
    <property type="match status" value="1"/>
</dbReference>
<dbReference type="Pfam" id="PF10502">
    <property type="entry name" value="Peptidase_S26"/>
    <property type="match status" value="1"/>
</dbReference>
<gene>
    <name evidence="11" type="primary">lepB</name>
    <name evidence="11" type="ORF">HB912_06365</name>
</gene>
<dbReference type="NCBIfam" id="TIGR02227">
    <property type="entry name" value="sigpep_I_bact"/>
    <property type="match status" value="1"/>
</dbReference>
<evidence type="ECO:0000256" key="4">
    <source>
        <dbReference type="ARBA" id="ARBA00013208"/>
    </source>
</evidence>
<feature type="transmembrane region" description="Helical" evidence="8">
    <location>
        <begin position="12"/>
        <end position="35"/>
    </location>
</feature>
<comment type="caution">
    <text evidence="11">The sequence shown here is derived from an EMBL/GenBank/DDBJ whole genome shotgun (WGS) entry which is preliminary data.</text>
</comment>
<comment type="subcellular location">
    <subcellularLocation>
        <location evidence="2">Cell membrane</location>
        <topology evidence="2">Single-pass type II membrane protein</topology>
    </subcellularLocation>
    <subcellularLocation>
        <location evidence="9">Membrane</location>
        <topology evidence="9">Single-pass type II membrane protein</topology>
    </subcellularLocation>
</comment>
<dbReference type="InterPro" id="IPR019533">
    <property type="entry name" value="Peptidase_S26"/>
</dbReference>
<keyword evidence="8" id="KW-1133">Transmembrane helix</keyword>
<dbReference type="InterPro" id="IPR019756">
    <property type="entry name" value="Pept_S26A_signal_pept_1_Ser-AS"/>
</dbReference>
<dbReference type="GO" id="GO:0006465">
    <property type="term" value="P:signal peptide processing"/>
    <property type="evidence" value="ECO:0007669"/>
    <property type="project" value="InterPro"/>
</dbReference>
<comment type="similarity">
    <text evidence="3 9">Belongs to the peptidase S26 family.</text>
</comment>
<dbReference type="EC" id="3.4.21.89" evidence="4 8"/>
<organism evidence="11 12">
    <name type="scientific">Listeria aquatica</name>
    <dbReference type="NCBI Taxonomy" id="1494960"/>
    <lineage>
        <taxon>Bacteria</taxon>
        <taxon>Bacillati</taxon>
        <taxon>Bacillota</taxon>
        <taxon>Bacilli</taxon>
        <taxon>Bacillales</taxon>
        <taxon>Listeriaceae</taxon>
        <taxon>Listeria</taxon>
    </lineage>
</organism>
<dbReference type="GO" id="GO:0009003">
    <property type="term" value="F:signal peptidase activity"/>
    <property type="evidence" value="ECO:0007669"/>
    <property type="project" value="UniProtKB-EC"/>
</dbReference>
<dbReference type="AlphaFoldDB" id="A0A841ZPK9"/>
<dbReference type="PANTHER" id="PTHR43390:SF1">
    <property type="entry name" value="CHLOROPLAST PROCESSING PEPTIDASE"/>
    <property type="match status" value="1"/>
</dbReference>
<keyword evidence="6 8" id="KW-0378">Hydrolase</keyword>
<sequence>MASQQRKRNFKKLILHAIVAISIIAVICVIFFFNFSLVKIEGVSMKPTLKSNEYGLIYKRDATYKRGDIISFSSPDVPNTEYIKRIIGLPGDKIEIIDGNLYLNGREQKEKYIRRSEALSKLNYSLEDSSGVKTVPQGKVFVLGDNRLHSRDSRGFGFIDLSKITGKWIFHF</sequence>
<evidence type="ECO:0000256" key="3">
    <source>
        <dbReference type="ARBA" id="ARBA00009370"/>
    </source>
</evidence>
<dbReference type="Gene3D" id="2.10.109.10">
    <property type="entry name" value="Umud Fragment, subunit A"/>
    <property type="match status" value="1"/>
</dbReference>
<dbReference type="GO" id="GO:0004252">
    <property type="term" value="F:serine-type endopeptidase activity"/>
    <property type="evidence" value="ECO:0007669"/>
    <property type="project" value="InterPro"/>
</dbReference>
<dbReference type="PROSITE" id="PS00501">
    <property type="entry name" value="SPASE_I_1"/>
    <property type="match status" value="1"/>
</dbReference>
<evidence type="ECO:0000256" key="5">
    <source>
        <dbReference type="ARBA" id="ARBA00022670"/>
    </source>
</evidence>
<dbReference type="InterPro" id="IPR019757">
    <property type="entry name" value="Pept_S26A_signal_pept_1_Lys-AS"/>
</dbReference>
<dbReference type="InterPro" id="IPR019758">
    <property type="entry name" value="Pept_S26A_signal_pept_1_CS"/>
</dbReference>
<feature type="active site" evidence="7">
    <location>
        <position position="44"/>
    </location>
</feature>
<evidence type="ECO:0000256" key="8">
    <source>
        <dbReference type="RuleBase" id="RU003993"/>
    </source>
</evidence>
<dbReference type="Proteomes" id="UP000559885">
    <property type="component" value="Unassembled WGS sequence"/>
</dbReference>
<dbReference type="GO" id="GO:0005886">
    <property type="term" value="C:plasma membrane"/>
    <property type="evidence" value="ECO:0007669"/>
    <property type="project" value="UniProtKB-SubCell"/>
</dbReference>
<reference evidence="11 12" key="1">
    <citation type="submission" date="2020-03" db="EMBL/GenBank/DDBJ databases">
        <title>Soil Listeria distribution.</title>
        <authorList>
            <person name="Liao J."/>
            <person name="Wiedmann M."/>
        </authorList>
    </citation>
    <scope>NUCLEOTIDE SEQUENCE [LARGE SCALE GENOMIC DNA]</scope>
    <source>
        <strain evidence="11 12">FSL L7-1507</strain>
    </source>
</reference>
<evidence type="ECO:0000256" key="2">
    <source>
        <dbReference type="ARBA" id="ARBA00004401"/>
    </source>
</evidence>
<feature type="domain" description="Peptidase S26" evidence="10">
    <location>
        <begin position="19"/>
        <end position="170"/>
    </location>
</feature>
<evidence type="ECO:0000313" key="12">
    <source>
        <dbReference type="Proteomes" id="UP000559885"/>
    </source>
</evidence>